<keyword evidence="2" id="KW-0732">Signal</keyword>
<organism evidence="4 5">
    <name type="scientific">Methylobacillus methanolivorans</name>
    <dbReference type="NCBI Taxonomy" id="1848927"/>
    <lineage>
        <taxon>Bacteria</taxon>
        <taxon>Pseudomonadati</taxon>
        <taxon>Pseudomonadota</taxon>
        <taxon>Betaproteobacteria</taxon>
        <taxon>Nitrosomonadales</taxon>
        <taxon>Methylophilaceae</taxon>
        <taxon>Methylobacillus</taxon>
    </lineage>
</organism>
<dbReference type="Proteomes" id="UP001617669">
    <property type="component" value="Unassembled WGS sequence"/>
</dbReference>
<dbReference type="RefSeq" id="WP_400883387.1">
    <property type="nucleotide sequence ID" value="NZ_JBIWXY010000002.1"/>
</dbReference>
<evidence type="ECO:0000313" key="5">
    <source>
        <dbReference type="Proteomes" id="UP001617669"/>
    </source>
</evidence>
<feature type="compositionally biased region" description="Basic and acidic residues" evidence="1">
    <location>
        <begin position="78"/>
        <end position="88"/>
    </location>
</feature>
<accession>A0ABW8GNA2</accession>
<feature type="domain" description="DUF4124" evidence="3">
    <location>
        <begin position="16"/>
        <end position="63"/>
    </location>
</feature>
<sequence>MRIIHLSFLAWLAYAITPISAQAGIYKSVDENGHVTYSNVPSKGATKLEIDPPQPSTAPPKPKPQATPSNFPRVDSQTQKKRDDQRKKILLEELEAEKAALEDAKKAYTEGESKPEVYRGANGKTYRNVAKFEEKMQQLQADVDAHERNVQLLQKELEAFK</sequence>
<dbReference type="EMBL" id="JBIWXY010000002">
    <property type="protein sequence ID" value="MFJ5446845.1"/>
    <property type="molecule type" value="Genomic_DNA"/>
</dbReference>
<dbReference type="Pfam" id="PF13511">
    <property type="entry name" value="DUF4124"/>
    <property type="match status" value="1"/>
</dbReference>
<gene>
    <name evidence="4" type="ORF">ACIKP9_11445</name>
</gene>
<feature type="signal peptide" evidence="2">
    <location>
        <begin position="1"/>
        <end position="23"/>
    </location>
</feature>
<feature type="compositionally biased region" description="Pro residues" evidence="1">
    <location>
        <begin position="52"/>
        <end position="65"/>
    </location>
</feature>
<feature type="chain" id="PRO_5046599100" evidence="2">
    <location>
        <begin position="24"/>
        <end position="161"/>
    </location>
</feature>
<evidence type="ECO:0000256" key="2">
    <source>
        <dbReference type="SAM" id="SignalP"/>
    </source>
</evidence>
<evidence type="ECO:0000259" key="3">
    <source>
        <dbReference type="Pfam" id="PF13511"/>
    </source>
</evidence>
<keyword evidence="5" id="KW-1185">Reference proteome</keyword>
<dbReference type="InterPro" id="IPR025392">
    <property type="entry name" value="DUF4124"/>
</dbReference>
<reference evidence="4 5" key="1">
    <citation type="submission" date="2024-11" db="EMBL/GenBank/DDBJ databases">
        <authorList>
            <person name="Kaparullina E.N."/>
            <person name="Delegan Y.A."/>
            <person name="Doronina N.V."/>
        </authorList>
    </citation>
    <scope>NUCLEOTIDE SEQUENCE [LARGE SCALE GENOMIC DNA]</scope>
    <source>
        <strain evidence="4 5">7sh_L</strain>
    </source>
</reference>
<feature type="region of interest" description="Disordered" evidence="1">
    <location>
        <begin position="37"/>
        <end position="88"/>
    </location>
</feature>
<proteinExistence type="predicted"/>
<evidence type="ECO:0000313" key="4">
    <source>
        <dbReference type="EMBL" id="MFJ5446845.1"/>
    </source>
</evidence>
<protein>
    <submittedName>
        <fullName evidence="4">DUF4124 domain-containing protein</fullName>
    </submittedName>
</protein>
<evidence type="ECO:0000256" key="1">
    <source>
        <dbReference type="SAM" id="MobiDB-lite"/>
    </source>
</evidence>
<comment type="caution">
    <text evidence="4">The sequence shown here is derived from an EMBL/GenBank/DDBJ whole genome shotgun (WGS) entry which is preliminary data.</text>
</comment>
<name>A0ABW8GNA2_9PROT</name>